<comment type="caution">
    <text evidence="2">The sequence shown here is derived from an EMBL/GenBank/DDBJ whole genome shotgun (WGS) entry which is preliminary data.</text>
</comment>
<organism evidence="2 3">
    <name type="scientific">Solanum stoloniferum</name>
    <dbReference type="NCBI Taxonomy" id="62892"/>
    <lineage>
        <taxon>Eukaryota</taxon>
        <taxon>Viridiplantae</taxon>
        <taxon>Streptophyta</taxon>
        <taxon>Embryophyta</taxon>
        <taxon>Tracheophyta</taxon>
        <taxon>Spermatophyta</taxon>
        <taxon>Magnoliopsida</taxon>
        <taxon>eudicotyledons</taxon>
        <taxon>Gunneridae</taxon>
        <taxon>Pentapetalae</taxon>
        <taxon>asterids</taxon>
        <taxon>lamiids</taxon>
        <taxon>Solanales</taxon>
        <taxon>Solanaceae</taxon>
        <taxon>Solanoideae</taxon>
        <taxon>Solaneae</taxon>
        <taxon>Solanum</taxon>
    </lineage>
</organism>
<feature type="region of interest" description="Disordered" evidence="1">
    <location>
        <begin position="99"/>
        <end position="147"/>
    </location>
</feature>
<evidence type="ECO:0000256" key="1">
    <source>
        <dbReference type="SAM" id="MobiDB-lite"/>
    </source>
</evidence>
<feature type="compositionally biased region" description="Polar residues" evidence="1">
    <location>
        <begin position="34"/>
        <end position="44"/>
    </location>
</feature>
<protein>
    <submittedName>
        <fullName evidence="2">Uncharacterized protein</fullName>
    </submittedName>
</protein>
<dbReference type="EMBL" id="JBJKTR010000020">
    <property type="protein sequence ID" value="KAL3330062.1"/>
    <property type="molecule type" value="Genomic_DNA"/>
</dbReference>
<feature type="region of interest" description="Disordered" evidence="1">
    <location>
        <begin position="19"/>
        <end position="84"/>
    </location>
</feature>
<evidence type="ECO:0000313" key="2">
    <source>
        <dbReference type="EMBL" id="KAL3330062.1"/>
    </source>
</evidence>
<feature type="compositionally biased region" description="Polar residues" evidence="1">
    <location>
        <begin position="101"/>
        <end position="147"/>
    </location>
</feature>
<name>A0ABD2RE37_9SOLN</name>
<keyword evidence="3" id="KW-1185">Reference proteome</keyword>
<reference evidence="2 3" key="1">
    <citation type="submission" date="2024-05" db="EMBL/GenBank/DDBJ databases">
        <title>De novo assembly of an allotetraploid wild potato.</title>
        <authorList>
            <person name="Hosaka A.J."/>
        </authorList>
    </citation>
    <scope>NUCLEOTIDE SEQUENCE [LARGE SCALE GENOMIC DNA]</scope>
    <source>
        <tissue evidence="2">Young leaves</tissue>
    </source>
</reference>
<dbReference type="EMBL" id="JBJKTR010000020">
    <property type="protein sequence ID" value="KAL3330063.1"/>
    <property type="molecule type" value="Genomic_DNA"/>
</dbReference>
<evidence type="ECO:0000313" key="3">
    <source>
        <dbReference type="Proteomes" id="UP001627284"/>
    </source>
</evidence>
<dbReference type="AlphaFoldDB" id="A0ABD2RE37"/>
<accession>A0ABD2RE37</accession>
<sequence length="147" mass="15996">FFFLFSPLPLQCSLSPLFSSPFSDRQTPPAAPTSEHQSSSSQPAASEKPQRAAAPADENPATSVGEISISSQRRHRPSPSSHVSPLFSPLFSFLIFRRATSAEQQQQPPDSSNRQKAAATGDNSEQQRLWTTTSRSNQANQVQALGR</sequence>
<gene>
    <name evidence="2" type="ORF">AABB24_034092</name>
</gene>
<feature type="non-terminal residue" evidence="2">
    <location>
        <position position="1"/>
    </location>
</feature>
<dbReference type="Proteomes" id="UP001627284">
    <property type="component" value="Unassembled WGS sequence"/>
</dbReference>
<proteinExistence type="predicted"/>